<accession>A0ACC0ZTT6</accession>
<keyword evidence="2" id="KW-1185">Reference proteome</keyword>
<name>A0ACC0ZTT6_9ROSI</name>
<protein>
    <submittedName>
        <fullName evidence="1">Uncharacterized protein</fullName>
    </submittedName>
</protein>
<evidence type="ECO:0000313" key="1">
    <source>
        <dbReference type="EMBL" id="KAJ0075391.1"/>
    </source>
</evidence>
<gene>
    <name evidence="1" type="ORF">Patl1_34046</name>
</gene>
<reference evidence="2" key="1">
    <citation type="journal article" date="2023" name="G3 (Bethesda)">
        <title>Genome assembly and association tests identify interacting loci associated with vigor, precocity, and sex in interspecific pistachio rootstocks.</title>
        <authorList>
            <person name="Palmer W."/>
            <person name="Jacygrad E."/>
            <person name="Sagayaradj S."/>
            <person name="Cavanaugh K."/>
            <person name="Han R."/>
            <person name="Bertier L."/>
            <person name="Beede B."/>
            <person name="Kafkas S."/>
            <person name="Golino D."/>
            <person name="Preece J."/>
            <person name="Michelmore R."/>
        </authorList>
    </citation>
    <scope>NUCLEOTIDE SEQUENCE [LARGE SCALE GENOMIC DNA]</scope>
</reference>
<dbReference type="EMBL" id="CM047910">
    <property type="protein sequence ID" value="KAJ0075391.1"/>
    <property type="molecule type" value="Genomic_DNA"/>
</dbReference>
<proteinExistence type="predicted"/>
<sequence length="106" mass="11644">MLSRTMTKQEDVKNAMLFLTVKNLKAVVLQTFEFLFNQPSWKAAPGRDGSSSKSSVHIGCMIDVGKKPKHLLTCLCRGQVAQLLPAGKVGSLRAVYTVAHINPLEF</sequence>
<evidence type="ECO:0000313" key="2">
    <source>
        <dbReference type="Proteomes" id="UP001164250"/>
    </source>
</evidence>
<comment type="caution">
    <text evidence="1">The sequence shown here is derived from an EMBL/GenBank/DDBJ whole genome shotgun (WGS) entry which is preliminary data.</text>
</comment>
<organism evidence="1 2">
    <name type="scientific">Pistacia atlantica</name>
    <dbReference type="NCBI Taxonomy" id="434234"/>
    <lineage>
        <taxon>Eukaryota</taxon>
        <taxon>Viridiplantae</taxon>
        <taxon>Streptophyta</taxon>
        <taxon>Embryophyta</taxon>
        <taxon>Tracheophyta</taxon>
        <taxon>Spermatophyta</taxon>
        <taxon>Magnoliopsida</taxon>
        <taxon>eudicotyledons</taxon>
        <taxon>Gunneridae</taxon>
        <taxon>Pentapetalae</taxon>
        <taxon>rosids</taxon>
        <taxon>malvids</taxon>
        <taxon>Sapindales</taxon>
        <taxon>Anacardiaceae</taxon>
        <taxon>Pistacia</taxon>
    </lineage>
</organism>
<dbReference type="Proteomes" id="UP001164250">
    <property type="component" value="Chromosome 15"/>
</dbReference>